<dbReference type="Proteomes" id="UP000265801">
    <property type="component" value="Unassembled WGS sequence"/>
</dbReference>
<dbReference type="AlphaFoldDB" id="A0A3A1QP38"/>
<evidence type="ECO:0000313" key="3">
    <source>
        <dbReference type="Proteomes" id="UP000265801"/>
    </source>
</evidence>
<sequence length="203" mass="22753">MLRKGMYAIVLLLVINLLAGCRVIWVDKTLDEKTETVMSKGKEEIKIEATLQSDQTRLIFRGNANLPQGAVLVAELKEYPDGVEQTEVLNGEVQPVDETALEKEAEMNEDGSFLIVMDRPDTEKRYQAAIRFAPEIQPEEIQQKFGKMGELIGESDGLYQYEADGTTVTGIAKYAPVFSLSDGGWYRGKFDMFPNIEDARPSH</sequence>
<comment type="caution">
    <text evidence="2">The sequence shown here is derived from an EMBL/GenBank/DDBJ whole genome shotgun (WGS) entry which is preliminary data.</text>
</comment>
<keyword evidence="1" id="KW-0812">Transmembrane</keyword>
<accession>A0A3A1QP38</accession>
<keyword evidence="1" id="KW-0472">Membrane</keyword>
<name>A0A3A1QP38_9BACI</name>
<evidence type="ECO:0000313" key="2">
    <source>
        <dbReference type="EMBL" id="RIW28839.1"/>
    </source>
</evidence>
<dbReference type="PROSITE" id="PS51257">
    <property type="entry name" value="PROKAR_LIPOPROTEIN"/>
    <property type="match status" value="1"/>
</dbReference>
<organism evidence="2 3">
    <name type="scientific">Bacillus salacetis</name>
    <dbReference type="NCBI Taxonomy" id="2315464"/>
    <lineage>
        <taxon>Bacteria</taxon>
        <taxon>Bacillati</taxon>
        <taxon>Bacillota</taxon>
        <taxon>Bacilli</taxon>
        <taxon>Bacillales</taxon>
        <taxon>Bacillaceae</taxon>
        <taxon>Bacillus</taxon>
    </lineage>
</organism>
<gene>
    <name evidence="2" type="ORF">D3H55_20760</name>
</gene>
<dbReference type="OrthoDB" id="2867020at2"/>
<keyword evidence="3" id="KW-1185">Reference proteome</keyword>
<protein>
    <submittedName>
        <fullName evidence="2">Uncharacterized protein</fullName>
    </submittedName>
</protein>
<feature type="transmembrane region" description="Helical" evidence="1">
    <location>
        <begin position="6"/>
        <end position="25"/>
    </location>
</feature>
<reference evidence="2 3" key="1">
    <citation type="submission" date="2018-09" db="EMBL/GenBank/DDBJ databases">
        <title>Bacillus saliacetes sp. nov., isolated from Thai shrimp paste (Ka-pi).</title>
        <authorList>
            <person name="Daroonpunt R."/>
            <person name="Tanasupawat S."/>
            <person name="Yiamsombut S."/>
        </authorList>
    </citation>
    <scope>NUCLEOTIDE SEQUENCE [LARGE SCALE GENOMIC DNA]</scope>
    <source>
        <strain evidence="2 3">SKP7-4</strain>
    </source>
</reference>
<evidence type="ECO:0000256" key="1">
    <source>
        <dbReference type="SAM" id="Phobius"/>
    </source>
</evidence>
<keyword evidence="1" id="KW-1133">Transmembrane helix</keyword>
<proteinExistence type="predicted"/>
<dbReference type="EMBL" id="QXIR01000039">
    <property type="protein sequence ID" value="RIW28839.1"/>
    <property type="molecule type" value="Genomic_DNA"/>
</dbReference>